<gene>
    <name evidence="15" type="ORF">E3N88_27147</name>
</gene>
<feature type="transmembrane region" description="Helical" evidence="11">
    <location>
        <begin position="573"/>
        <end position="603"/>
    </location>
</feature>
<dbReference type="InterPro" id="IPR032880">
    <property type="entry name" value="CSC1/OSCA1-like_N"/>
</dbReference>
<keyword evidence="8 11" id="KW-0472">Membrane</keyword>
<evidence type="ECO:0000256" key="8">
    <source>
        <dbReference type="ARBA" id="ARBA00023136"/>
    </source>
</evidence>
<feature type="transmembrane region" description="Helical" evidence="11">
    <location>
        <begin position="418"/>
        <end position="445"/>
    </location>
</feature>
<feature type="transmembrane region" description="Helical" evidence="11">
    <location>
        <begin position="466"/>
        <end position="485"/>
    </location>
</feature>
<dbReference type="OrthoDB" id="1689567at2759"/>
<dbReference type="Pfam" id="PF14703">
    <property type="entry name" value="PHM7_cyt"/>
    <property type="match status" value="1"/>
</dbReference>
<dbReference type="GO" id="GO:0005886">
    <property type="term" value="C:plasma membrane"/>
    <property type="evidence" value="ECO:0007669"/>
    <property type="project" value="TreeGrafter"/>
</dbReference>
<keyword evidence="9" id="KW-0407">Ion channel</keyword>
<keyword evidence="6 11" id="KW-1133">Transmembrane helix</keyword>
<proteinExistence type="inferred from homology"/>
<feature type="region of interest" description="Disordered" evidence="10">
    <location>
        <begin position="730"/>
        <end position="789"/>
    </location>
</feature>
<keyword evidence="5" id="KW-0106">Calcium</keyword>
<dbReference type="PANTHER" id="PTHR13018:SF98">
    <property type="entry name" value="TO DEHYDRATION PROTEIN, PUTATIVE, EXPRESSED-RELATED"/>
    <property type="match status" value="1"/>
</dbReference>
<keyword evidence="3" id="KW-0813">Transport</keyword>
<feature type="compositionally biased region" description="Low complexity" evidence="10">
    <location>
        <begin position="736"/>
        <end position="752"/>
    </location>
</feature>
<evidence type="ECO:0000259" key="12">
    <source>
        <dbReference type="Pfam" id="PF02714"/>
    </source>
</evidence>
<feature type="domain" description="CSC1/OSCA1-like 7TM region" evidence="12">
    <location>
        <begin position="372"/>
        <end position="644"/>
    </location>
</feature>
<feature type="domain" description="CSC1/OSCA1-like cytosolic" evidence="14">
    <location>
        <begin position="199"/>
        <end position="361"/>
    </location>
</feature>
<feature type="transmembrane region" description="Helical" evidence="11">
    <location>
        <begin position="374"/>
        <end position="398"/>
    </location>
</feature>
<keyword evidence="16" id="KW-1185">Reference proteome</keyword>
<evidence type="ECO:0000256" key="11">
    <source>
        <dbReference type="SAM" id="Phobius"/>
    </source>
</evidence>
<evidence type="ECO:0000256" key="3">
    <source>
        <dbReference type="ARBA" id="ARBA00022448"/>
    </source>
</evidence>
<organism evidence="15 16">
    <name type="scientific">Mikania micrantha</name>
    <name type="common">bitter vine</name>
    <dbReference type="NCBI Taxonomy" id="192012"/>
    <lineage>
        <taxon>Eukaryota</taxon>
        <taxon>Viridiplantae</taxon>
        <taxon>Streptophyta</taxon>
        <taxon>Embryophyta</taxon>
        <taxon>Tracheophyta</taxon>
        <taxon>Spermatophyta</taxon>
        <taxon>Magnoliopsida</taxon>
        <taxon>eudicotyledons</taxon>
        <taxon>Gunneridae</taxon>
        <taxon>Pentapetalae</taxon>
        <taxon>asterids</taxon>
        <taxon>campanulids</taxon>
        <taxon>Asterales</taxon>
        <taxon>Asteraceae</taxon>
        <taxon>Asteroideae</taxon>
        <taxon>Heliantheae alliance</taxon>
        <taxon>Eupatorieae</taxon>
        <taxon>Mikania</taxon>
    </lineage>
</organism>
<evidence type="ECO:0000256" key="4">
    <source>
        <dbReference type="ARBA" id="ARBA00022692"/>
    </source>
</evidence>
<dbReference type="AlphaFoldDB" id="A0A5N6MWQ7"/>
<evidence type="ECO:0000256" key="9">
    <source>
        <dbReference type="ARBA" id="ARBA00023303"/>
    </source>
</evidence>
<dbReference type="EMBL" id="SZYD01000014">
    <property type="protein sequence ID" value="KAD4178556.1"/>
    <property type="molecule type" value="Genomic_DNA"/>
</dbReference>
<evidence type="ECO:0000256" key="6">
    <source>
        <dbReference type="ARBA" id="ARBA00022989"/>
    </source>
</evidence>
<keyword evidence="4 11" id="KW-0812">Transmembrane</keyword>
<feature type="domain" description="CSC1/OSCA1-like N-terminal transmembrane" evidence="13">
    <location>
        <begin position="7"/>
        <end position="178"/>
    </location>
</feature>
<evidence type="ECO:0000256" key="2">
    <source>
        <dbReference type="ARBA" id="ARBA00007779"/>
    </source>
</evidence>
<keyword evidence="7" id="KW-0406">Ion transport</keyword>
<evidence type="ECO:0000313" key="15">
    <source>
        <dbReference type="EMBL" id="KAD4178556.1"/>
    </source>
</evidence>
<reference evidence="15 16" key="1">
    <citation type="submission" date="2019-05" db="EMBL/GenBank/DDBJ databases">
        <title>Mikania micrantha, genome provides insights into the molecular mechanism of rapid growth.</title>
        <authorList>
            <person name="Liu B."/>
        </authorList>
    </citation>
    <scope>NUCLEOTIDE SEQUENCE [LARGE SCALE GENOMIC DNA]</scope>
    <source>
        <strain evidence="15">NLD-2019</strain>
        <tissue evidence="15">Leaf</tissue>
    </source>
</reference>
<evidence type="ECO:0000256" key="1">
    <source>
        <dbReference type="ARBA" id="ARBA00004141"/>
    </source>
</evidence>
<feature type="transmembrane region" description="Helical" evidence="11">
    <location>
        <begin position="108"/>
        <end position="133"/>
    </location>
</feature>
<evidence type="ECO:0000313" key="16">
    <source>
        <dbReference type="Proteomes" id="UP000326396"/>
    </source>
</evidence>
<evidence type="ECO:0000259" key="14">
    <source>
        <dbReference type="Pfam" id="PF14703"/>
    </source>
</evidence>
<feature type="transmembrane region" description="Helical" evidence="11">
    <location>
        <begin position="629"/>
        <end position="646"/>
    </location>
</feature>
<evidence type="ECO:0000259" key="13">
    <source>
        <dbReference type="Pfam" id="PF13967"/>
    </source>
</evidence>
<evidence type="ECO:0000256" key="7">
    <source>
        <dbReference type="ARBA" id="ARBA00023065"/>
    </source>
</evidence>
<sequence length="895" mass="102925">MASLEDIGVSALINIISAFAFLLAFALLRIQPINDRVYFPKLYINGARSSPRHTRNFVGKFVNLDFNTYFSFLNWMPQALKMKEPEIIEHAGLDSAVFLRIYILGLKIFGPVTIVALLILVPVNVSGGTLFFLSKELVVSDIDKLSISNVQPESLKFFAHISMMYAFTCWICYMLYKEYDMVSSMRLSFIASKHRRAEQFTVLVRNIPHGSSHSVSDDVDRFFKKNHPNHYLCHQVVYNANKFGRLVRRRHRLQNWLDYNQLKFERHPEKRPTLKTGFLGLWGRKVDSIEYYKHQIKEFDQHLSMERQKVLKDPKCIMPAAFVSFNSRWGAAVCAQTQQSKNPTLWLTNWAPEPRDVYWKNLAIPFVSLSIRKLVISLTVFALVFFYMIPIAFVQSLANLDGLEKVAPFLRPVIELKFIKSFLQGFLPGLALKFFLYILPSVLMVMSKIEGHVAFSVLERRTAAKYYYFMLVNVFLGSIVTGTAFEQLHSFLHQSPTQIPRTIGVSIPMKATFFITYIMVDGWAGIAAEILRLKPLVIFHLKNMFIVKTERDREMAMDPGGVDFPETIPSLQLYFLMGIVYAVVTPILLPFILVFFAFAYFVYRHQIINVYNQQYESAAAFWPHVHSRIIASLLISHLLLLGLLSTKKAANSTPLLVALPILTLAFHKYCKNRFEPAFREYPLEEAMEKDTQDKSSEPEINLKSYLADAYLHPIFHSFEEVDLVEVKVEKNSENNPSQPTTPDQTPSQPTTPARTPSQPETEPVSRSRSPSPPHDLDEQEHEESARVHHYEFGRPANVYQYGYEYHENIFEYNMDIYEARQDDVQEYVVQSPHRMYGGKWINKGVVIVTTYSLYNRSCDVSNRRVGGVGRHGSSIELCSDTTFVGIKAINKNKEQ</sequence>
<evidence type="ECO:0000256" key="5">
    <source>
        <dbReference type="ARBA" id="ARBA00022837"/>
    </source>
</evidence>
<protein>
    <recommendedName>
        <fullName evidence="17">CSC1/OSCA1-like 7TM region domain-containing protein</fullName>
    </recommendedName>
</protein>
<dbReference type="PANTHER" id="PTHR13018">
    <property type="entry name" value="PROBABLE MEMBRANE PROTEIN DUF221-RELATED"/>
    <property type="match status" value="1"/>
</dbReference>
<evidence type="ECO:0008006" key="17">
    <source>
        <dbReference type="Google" id="ProtNLM"/>
    </source>
</evidence>
<evidence type="ECO:0000256" key="10">
    <source>
        <dbReference type="SAM" id="MobiDB-lite"/>
    </source>
</evidence>
<comment type="caution">
    <text evidence="15">The sequence shown here is derived from an EMBL/GenBank/DDBJ whole genome shotgun (WGS) entry which is preliminary data.</text>
</comment>
<comment type="similarity">
    <text evidence="2">Belongs to the CSC1 (TC 1.A.17) family.</text>
</comment>
<dbReference type="InterPro" id="IPR003864">
    <property type="entry name" value="CSC1/OSCA1-like_7TM"/>
</dbReference>
<comment type="subcellular location">
    <subcellularLocation>
        <location evidence="1">Membrane</location>
        <topology evidence="1">Multi-pass membrane protein</topology>
    </subcellularLocation>
</comment>
<dbReference type="Proteomes" id="UP000326396">
    <property type="component" value="Linkage Group LG4"/>
</dbReference>
<accession>A0A5N6MWQ7</accession>
<dbReference type="GO" id="GO:0005227">
    <property type="term" value="F:calcium-activated cation channel activity"/>
    <property type="evidence" value="ECO:0007669"/>
    <property type="project" value="InterPro"/>
</dbReference>
<dbReference type="InterPro" id="IPR027815">
    <property type="entry name" value="CSC1/OSCA1-like_cyt"/>
</dbReference>
<feature type="transmembrane region" description="Helical" evidence="11">
    <location>
        <begin position="157"/>
        <end position="176"/>
    </location>
</feature>
<feature type="transmembrane region" description="Helical" evidence="11">
    <location>
        <begin position="6"/>
        <end position="28"/>
    </location>
</feature>
<dbReference type="Pfam" id="PF02714">
    <property type="entry name" value="RSN1_7TM"/>
    <property type="match status" value="1"/>
</dbReference>
<dbReference type="InterPro" id="IPR045122">
    <property type="entry name" value="Csc1-like"/>
</dbReference>
<name>A0A5N6MWQ7_9ASTR</name>
<dbReference type="Pfam" id="PF13967">
    <property type="entry name" value="RSN1_TM"/>
    <property type="match status" value="1"/>
</dbReference>